<dbReference type="Proteomes" id="UP000325333">
    <property type="component" value="Unassembled WGS sequence"/>
</dbReference>
<dbReference type="Gene3D" id="3.40.50.150">
    <property type="entry name" value="Vaccinia Virus protein VP39"/>
    <property type="match status" value="1"/>
</dbReference>
<evidence type="ECO:0000313" key="4">
    <source>
        <dbReference type="EMBL" id="AIB15171.1"/>
    </source>
</evidence>
<dbReference type="RefSeq" id="WP_040136545.1">
    <property type="nucleotide sequence ID" value="NZ_CP007795.1"/>
</dbReference>
<proteinExistence type="predicted"/>
<dbReference type="SUPFAM" id="SSF53335">
    <property type="entry name" value="S-adenosyl-L-methionine-dependent methyltransferases"/>
    <property type="match status" value="1"/>
</dbReference>
<evidence type="ECO:0000256" key="1">
    <source>
        <dbReference type="ARBA" id="ARBA00022603"/>
    </source>
</evidence>
<dbReference type="EMBL" id="VEWN01000002">
    <property type="protein sequence ID" value="KAA1057705.1"/>
    <property type="molecule type" value="Genomic_DNA"/>
</dbReference>
<keyword evidence="3" id="KW-0949">S-adenosyl-L-methionine</keyword>
<evidence type="ECO:0000256" key="3">
    <source>
        <dbReference type="ARBA" id="ARBA00022691"/>
    </source>
</evidence>
<dbReference type="InterPro" id="IPR029063">
    <property type="entry name" value="SAM-dependent_MTases_sf"/>
</dbReference>
<organism evidence="4 6">
    <name type="scientific">Azospirillum argentinense</name>
    <dbReference type="NCBI Taxonomy" id="2970906"/>
    <lineage>
        <taxon>Bacteria</taxon>
        <taxon>Pseudomonadati</taxon>
        <taxon>Pseudomonadota</taxon>
        <taxon>Alphaproteobacteria</taxon>
        <taxon>Rhodospirillales</taxon>
        <taxon>Azospirillaceae</taxon>
        <taxon>Azospirillum</taxon>
    </lineage>
</organism>
<evidence type="ECO:0000313" key="7">
    <source>
        <dbReference type="Proteomes" id="UP000325333"/>
    </source>
</evidence>
<evidence type="ECO:0000256" key="2">
    <source>
        <dbReference type="ARBA" id="ARBA00022679"/>
    </source>
</evidence>
<dbReference type="EMBL" id="CP007795">
    <property type="protein sequence ID" value="AIB15171.1"/>
    <property type="molecule type" value="Genomic_DNA"/>
</dbReference>
<dbReference type="OrthoDB" id="7348755at2"/>
<dbReference type="PANTHER" id="PTHR43464:SF19">
    <property type="entry name" value="UBIQUINONE BIOSYNTHESIS O-METHYLTRANSFERASE, MITOCHONDRIAL"/>
    <property type="match status" value="1"/>
</dbReference>
<dbReference type="Pfam" id="PF13489">
    <property type="entry name" value="Methyltransf_23"/>
    <property type="match status" value="1"/>
</dbReference>
<keyword evidence="4" id="KW-0614">Plasmid</keyword>
<dbReference type="GO" id="GO:0008168">
    <property type="term" value="F:methyltransferase activity"/>
    <property type="evidence" value="ECO:0007669"/>
    <property type="project" value="UniProtKB-KW"/>
</dbReference>
<dbReference type="KEGG" id="abq:ABAZ39_25080"/>
<evidence type="ECO:0000313" key="6">
    <source>
        <dbReference type="Proteomes" id="UP000027186"/>
    </source>
</evidence>
<dbReference type="GO" id="GO:0032259">
    <property type="term" value="P:methylation"/>
    <property type="evidence" value="ECO:0007669"/>
    <property type="project" value="UniProtKB-KW"/>
</dbReference>
<name>A0A060DML7_9PROT</name>
<sequence length="197" mass="21341">MSGLSGYGENATALTEQYESVAFADVHRDVLHLFPSRPSRILDIGAGTGRDAAALSRLGHDVTAVEPTVELRNAGVRIHAATPIRWIDDSLPELTAVRSDGGRYDVVLLTAVWMHLDKAQRAIAMPHIAALLNPNGRIVMSLRHGPVPAGRTMYDVSAAETIELAASVGLRCIHRNDREDMLGRGDVSWSFLGLEAR</sequence>
<geneLocation type="plasmid" evidence="4 6">
    <name>AbAZ39_p2</name>
</geneLocation>
<keyword evidence="2 4" id="KW-0808">Transferase</keyword>
<dbReference type="CDD" id="cd02440">
    <property type="entry name" value="AdoMet_MTases"/>
    <property type="match status" value="1"/>
</dbReference>
<reference evidence="5 7" key="2">
    <citation type="submission" date="2019-07" db="EMBL/GenBank/DDBJ databases">
        <title>Genome sequencing of the stress-tolerant strain Azospirillum brasilense Az19.</title>
        <authorList>
            <person name="Maroniche G.A."/>
            <person name="Garcia J.E."/>
            <person name="Pagnussat L."/>
            <person name="Amenta M."/>
            <person name="Creus C.M."/>
        </authorList>
    </citation>
    <scope>NUCLEOTIDE SEQUENCE [LARGE SCALE GENOMIC DNA]</scope>
    <source>
        <strain evidence="5 7">Az19</strain>
    </source>
</reference>
<reference evidence="4 6" key="1">
    <citation type="journal article" date="2014" name="Genome Announc.">
        <title>Complete Genome Sequence of the Model Rhizosphere Strain Azospirillum brasilense Az39, Successfully Applied in Agriculture.</title>
        <authorList>
            <person name="Rivera D."/>
            <person name="Revale S."/>
            <person name="Molina R."/>
            <person name="Gualpa J."/>
            <person name="Puente M."/>
            <person name="Maroniche G."/>
            <person name="Paris G."/>
            <person name="Baker D."/>
            <person name="Clavijo B."/>
            <person name="McLay K."/>
            <person name="Spaepen S."/>
            <person name="Perticari A."/>
            <person name="Vazquez M."/>
            <person name="Wisniewski-Dye F."/>
            <person name="Watkins C."/>
            <person name="Martinez-Abarca F."/>
            <person name="Vanderleyden J."/>
            <person name="Cassan F."/>
        </authorList>
    </citation>
    <scope>NUCLEOTIDE SEQUENCE [LARGE SCALE GENOMIC DNA]</scope>
    <source>
        <strain evidence="4 6">Az39</strain>
        <plasmid evidence="4">AbAZ39_p2</plasmid>
    </source>
</reference>
<evidence type="ECO:0000313" key="5">
    <source>
        <dbReference type="EMBL" id="KAA1057705.1"/>
    </source>
</evidence>
<accession>A0A5B0L062</accession>
<gene>
    <name evidence="4" type="ORF">ABAZ39_25080</name>
    <name evidence="5" type="ORF">FH063_001873</name>
</gene>
<keyword evidence="1 4" id="KW-0489">Methyltransferase</keyword>
<dbReference type="AlphaFoldDB" id="A0A060DML7"/>
<dbReference type="PANTHER" id="PTHR43464">
    <property type="entry name" value="METHYLTRANSFERASE"/>
    <property type="match status" value="1"/>
</dbReference>
<accession>A0A060DML7</accession>
<dbReference type="Proteomes" id="UP000027186">
    <property type="component" value="Plasmid AbAZ39_p2"/>
</dbReference>
<protein>
    <submittedName>
        <fullName evidence="4">SAM-dependent methyltransferase</fullName>
    </submittedName>
</protein>